<dbReference type="PROSITE" id="PS01124">
    <property type="entry name" value="HTH_ARAC_FAMILY_2"/>
    <property type="match status" value="1"/>
</dbReference>
<comment type="caution">
    <text evidence="5">The sequence shown here is derived from an EMBL/GenBank/DDBJ whole genome shotgun (WGS) entry which is preliminary data.</text>
</comment>
<dbReference type="Pfam" id="PF12833">
    <property type="entry name" value="HTH_18"/>
    <property type="match status" value="1"/>
</dbReference>
<dbReference type="PANTHER" id="PTHR47894">
    <property type="entry name" value="HTH-TYPE TRANSCRIPTIONAL REGULATOR GADX"/>
    <property type="match status" value="1"/>
</dbReference>
<dbReference type="STRING" id="570156.AOG27_01150"/>
<evidence type="ECO:0000256" key="1">
    <source>
        <dbReference type="ARBA" id="ARBA00023015"/>
    </source>
</evidence>
<evidence type="ECO:0000256" key="3">
    <source>
        <dbReference type="ARBA" id="ARBA00023163"/>
    </source>
</evidence>
<dbReference type="SUPFAM" id="SSF46689">
    <property type="entry name" value="Homeodomain-like"/>
    <property type="match status" value="1"/>
</dbReference>
<evidence type="ECO:0000313" key="6">
    <source>
        <dbReference type="Proteomes" id="UP000050378"/>
    </source>
</evidence>
<dbReference type="GO" id="GO:0005829">
    <property type="term" value="C:cytosol"/>
    <property type="evidence" value="ECO:0007669"/>
    <property type="project" value="TreeGrafter"/>
</dbReference>
<dbReference type="Pfam" id="PF12625">
    <property type="entry name" value="Arabinose_bd"/>
    <property type="match status" value="1"/>
</dbReference>
<dbReference type="EMBL" id="LJTC01000001">
    <property type="protein sequence ID" value="KPM85427.1"/>
    <property type="molecule type" value="Genomic_DNA"/>
</dbReference>
<dbReference type="Proteomes" id="UP000050378">
    <property type="component" value="Unassembled WGS sequence"/>
</dbReference>
<proteinExistence type="predicted"/>
<dbReference type="RefSeq" id="WP_054551180.1">
    <property type="nucleotide sequence ID" value="NZ_LJTC01000001.1"/>
</dbReference>
<evidence type="ECO:0000313" key="5">
    <source>
        <dbReference type="EMBL" id="KPM85427.1"/>
    </source>
</evidence>
<organism evidence="5 6">
    <name type="scientific">Pseudoalteromonas lipolytica</name>
    <dbReference type="NCBI Taxonomy" id="570156"/>
    <lineage>
        <taxon>Bacteria</taxon>
        <taxon>Pseudomonadati</taxon>
        <taxon>Pseudomonadota</taxon>
        <taxon>Gammaproteobacteria</taxon>
        <taxon>Alteromonadales</taxon>
        <taxon>Pseudoalteromonadaceae</taxon>
        <taxon>Pseudoalteromonas</taxon>
    </lineage>
</organism>
<dbReference type="InterPro" id="IPR018060">
    <property type="entry name" value="HTH_AraC"/>
</dbReference>
<keyword evidence="2" id="KW-0238">DNA-binding</keyword>
<dbReference type="Gene3D" id="1.10.10.60">
    <property type="entry name" value="Homeodomain-like"/>
    <property type="match status" value="1"/>
</dbReference>
<dbReference type="GO" id="GO:0003700">
    <property type="term" value="F:DNA-binding transcription factor activity"/>
    <property type="evidence" value="ECO:0007669"/>
    <property type="project" value="InterPro"/>
</dbReference>
<dbReference type="AlphaFoldDB" id="A0A0P7DZ52"/>
<feature type="domain" description="HTH araC/xylS-type" evidence="4">
    <location>
        <begin position="230"/>
        <end position="326"/>
    </location>
</feature>
<dbReference type="InterPro" id="IPR009057">
    <property type="entry name" value="Homeodomain-like_sf"/>
</dbReference>
<evidence type="ECO:0000259" key="4">
    <source>
        <dbReference type="PROSITE" id="PS01124"/>
    </source>
</evidence>
<dbReference type="GO" id="GO:0000976">
    <property type="term" value="F:transcription cis-regulatory region binding"/>
    <property type="evidence" value="ECO:0007669"/>
    <property type="project" value="TreeGrafter"/>
</dbReference>
<sequence length="329" mass="37818">MFYISCQIIRSLVFFLERQGMCSKQIEALLGERLKDLDDVSARFPITDYESLMHYGDKILQQEHIGLEFGNSLKAQNWGLLGHVALVSKNLEKALEHAQRLSKTIRNIGHIELVSEDEFCRLSWHAQSNIQHYMVDELFSSWLSFAKHCCHNHADVSLEKVQLTRPTPTPESLTVYKQVFNCPIEFSANSNSLIFSKSILKCRLQSPNPELENILLSQVDTAVSQHDYASQLVTFINTQLPHIPTLEQASIQLNIKKRTLQRHLSNQQLSFSKLIDQQRKLLAKEMLLKGLSALEISNKLGFSEQSALQRAFKRWYKTTPKKFLALYTI</sequence>
<dbReference type="OrthoDB" id="5582699at2"/>
<evidence type="ECO:0000256" key="2">
    <source>
        <dbReference type="ARBA" id="ARBA00023125"/>
    </source>
</evidence>
<reference evidence="5 6" key="1">
    <citation type="submission" date="2015-09" db="EMBL/GenBank/DDBJ databases">
        <title>Draft Genome Sequence of Pseudoalteromonas lipolytica UCD-48B.</title>
        <authorList>
            <person name="Krusor M."/>
            <person name="Coil D.A."/>
            <person name="Lang J.M."/>
            <person name="Eisen J.A."/>
            <person name="Alexiev A."/>
        </authorList>
    </citation>
    <scope>NUCLEOTIDE SEQUENCE [LARGE SCALE GENOMIC DNA]</scope>
    <source>
        <strain evidence="5 6">UCD-48B</strain>
    </source>
</reference>
<gene>
    <name evidence="5" type="ORF">AOG27_01150</name>
</gene>
<protein>
    <recommendedName>
        <fullName evidence="4">HTH araC/xylS-type domain-containing protein</fullName>
    </recommendedName>
</protein>
<dbReference type="PATRIC" id="fig|570156.3.peg.229"/>
<dbReference type="SMART" id="SM00342">
    <property type="entry name" value="HTH_ARAC"/>
    <property type="match status" value="1"/>
</dbReference>
<keyword evidence="3" id="KW-0804">Transcription</keyword>
<keyword evidence="1" id="KW-0805">Transcription regulation</keyword>
<dbReference type="PANTHER" id="PTHR47894:SF1">
    <property type="entry name" value="HTH-TYPE TRANSCRIPTIONAL REGULATOR VQSM"/>
    <property type="match status" value="1"/>
</dbReference>
<name>A0A0P7DZ52_9GAMM</name>
<dbReference type="InterPro" id="IPR032687">
    <property type="entry name" value="AraC-type_N"/>
</dbReference>
<accession>A0A0P7DZ52</accession>